<accession>A0A444UQW3</accession>
<name>A0A444UQW3_ACIRT</name>
<evidence type="ECO:0000313" key="2">
    <source>
        <dbReference type="Proteomes" id="UP000289886"/>
    </source>
</evidence>
<gene>
    <name evidence="1" type="ORF">EOD39_22086</name>
</gene>
<dbReference type="EMBL" id="SCEB01019542">
    <property type="protein sequence ID" value="RXM90550.1"/>
    <property type="molecule type" value="Genomic_DNA"/>
</dbReference>
<proteinExistence type="predicted"/>
<evidence type="ECO:0000313" key="1">
    <source>
        <dbReference type="EMBL" id="RXM90550.1"/>
    </source>
</evidence>
<dbReference type="Proteomes" id="UP000289886">
    <property type="component" value="Unassembled WGS sequence"/>
</dbReference>
<dbReference type="AlphaFoldDB" id="A0A444UQW3"/>
<comment type="caution">
    <text evidence="1">The sequence shown here is derived from an EMBL/GenBank/DDBJ whole genome shotgun (WGS) entry which is preliminary data.</text>
</comment>
<sequence>MKAANLTSGSDEKREAAAPRHLISLINVQGKKAGAVWNPLGMYGVPLYLMRDFYKPLPLFEYAERGAGWLHYPGRYPAVILLHSTPCRSTASPGCLEKAQRRHETSCYCHMLYTPPEPLAICHNNRYLTEVTMPQVFHSLELNGAHDSLLQSQDMTQTFTVG</sequence>
<protein>
    <submittedName>
        <fullName evidence="1">Uncharacterized protein</fullName>
    </submittedName>
</protein>
<organism evidence="1 2">
    <name type="scientific">Acipenser ruthenus</name>
    <name type="common">Sterlet sturgeon</name>
    <dbReference type="NCBI Taxonomy" id="7906"/>
    <lineage>
        <taxon>Eukaryota</taxon>
        <taxon>Metazoa</taxon>
        <taxon>Chordata</taxon>
        <taxon>Craniata</taxon>
        <taxon>Vertebrata</taxon>
        <taxon>Euteleostomi</taxon>
        <taxon>Actinopterygii</taxon>
        <taxon>Chondrostei</taxon>
        <taxon>Acipenseriformes</taxon>
        <taxon>Acipenseridae</taxon>
        <taxon>Acipenser</taxon>
    </lineage>
</organism>
<reference evidence="1 2" key="1">
    <citation type="submission" date="2019-01" db="EMBL/GenBank/DDBJ databases">
        <title>Draft Genome and Complete Hox-Cluster Characterization of the Sterlet Sturgeon (Acipenser ruthenus).</title>
        <authorList>
            <person name="Wei Q."/>
        </authorList>
    </citation>
    <scope>NUCLEOTIDE SEQUENCE [LARGE SCALE GENOMIC DNA]</scope>
    <source>
        <strain evidence="1">WHYD16114868_AA</strain>
        <tissue evidence="1">Blood</tissue>
    </source>
</reference>
<keyword evidence="2" id="KW-1185">Reference proteome</keyword>